<sequence>MSSASTSIYPKNNLMRAAARFRYVDLLIKSTPAISVAFIVYVTFKGVLW</sequence>
<protein>
    <submittedName>
        <fullName evidence="2">Uncharacterized protein</fullName>
    </submittedName>
</protein>
<evidence type="ECO:0000313" key="2">
    <source>
        <dbReference type="EMBL" id="SEI12098.1"/>
    </source>
</evidence>
<dbReference type="Proteomes" id="UP000183063">
    <property type="component" value="Unassembled WGS sequence"/>
</dbReference>
<dbReference type="EMBL" id="FNXB01000032">
    <property type="protein sequence ID" value="SEI12098.1"/>
    <property type="molecule type" value="Genomic_DNA"/>
</dbReference>
<organism evidence="2 4">
    <name type="scientific">Rhizobium tibeticum</name>
    <dbReference type="NCBI Taxonomy" id="501024"/>
    <lineage>
        <taxon>Bacteria</taxon>
        <taxon>Pseudomonadati</taxon>
        <taxon>Pseudomonadota</taxon>
        <taxon>Alphaproteobacteria</taxon>
        <taxon>Hyphomicrobiales</taxon>
        <taxon>Rhizobiaceae</taxon>
        <taxon>Rhizobium/Agrobacterium group</taxon>
        <taxon>Rhizobium</taxon>
    </lineage>
</organism>
<name>A0A1H8SAU4_9HYPH</name>
<keyword evidence="1" id="KW-0812">Transmembrane</keyword>
<accession>A0A1H8SAU4</accession>
<proteinExistence type="predicted"/>
<dbReference type="EMBL" id="FOCV01000024">
    <property type="protein sequence ID" value="SEO75771.1"/>
    <property type="molecule type" value="Genomic_DNA"/>
</dbReference>
<evidence type="ECO:0000313" key="4">
    <source>
        <dbReference type="Proteomes" id="UP000183063"/>
    </source>
</evidence>
<evidence type="ECO:0000256" key="1">
    <source>
        <dbReference type="SAM" id="Phobius"/>
    </source>
</evidence>
<keyword evidence="1" id="KW-0472">Membrane</keyword>
<reference evidence="3 5" key="1">
    <citation type="submission" date="2016-10" db="EMBL/GenBank/DDBJ databases">
        <authorList>
            <person name="Varghese N."/>
            <person name="Submissions S."/>
        </authorList>
    </citation>
    <scope>NUCLEOTIDE SEQUENCE [LARGE SCALE GENOMIC DNA]</scope>
    <source>
        <strain evidence="3 5">CGMCC 1.7071</strain>
    </source>
</reference>
<evidence type="ECO:0000313" key="5">
    <source>
        <dbReference type="Proteomes" id="UP000198939"/>
    </source>
</evidence>
<dbReference type="AlphaFoldDB" id="A0A1H8SAU4"/>
<keyword evidence="5" id="KW-1185">Reference proteome</keyword>
<keyword evidence="1" id="KW-1133">Transmembrane helix</keyword>
<feature type="transmembrane region" description="Helical" evidence="1">
    <location>
        <begin position="21"/>
        <end position="44"/>
    </location>
</feature>
<gene>
    <name evidence="2" type="ORF">RTCCBAU85039_4753</name>
    <name evidence="3" type="ORF">SAMN05216228_102416</name>
</gene>
<reference evidence="4" key="2">
    <citation type="submission" date="2016-10" db="EMBL/GenBank/DDBJ databases">
        <authorList>
            <person name="Wibberg D."/>
        </authorList>
    </citation>
    <scope>NUCLEOTIDE SEQUENCE [LARGE SCALE GENOMIC DNA]</scope>
</reference>
<evidence type="ECO:0000313" key="3">
    <source>
        <dbReference type="EMBL" id="SEO75771.1"/>
    </source>
</evidence>
<dbReference type="STRING" id="501024.RTCCBAU85039_4753"/>
<dbReference type="RefSeq" id="WP_167371595.1">
    <property type="nucleotide sequence ID" value="NZ_FNXB01000032.1"/>
</dbReference>
<reference evidence="2" key="3">
    <citation type="submission" date="2016-10" db="EMBL/GenBank/DDBJ databases">
        <authorList>
            <person name="de Groot N.N."/>
        </authorList>
    </citation>
    <scope>NUCLEOTIDE SEQUENCE [LARGE SCALE GENOMIC DNA]</scope>
    <source>
        <strain evidence="2">CCBAU85039</strain>
    </source>
</reference>
<dbReference type="Proteomes" id="UP000198939">
    <property type="component" value="Unassembled WGS sequence"/>
</dbReference>